<feature type="domain" description="Tyr recombinase" evidence="6">
    <location>
        <begin position="110"/>
        <end position="292"/>
    </location>
</feature>
<evidence type="ECO:0000259" key="6">
    <source>
        <dbReference type="PROSITE" id="PS51898"/>
    </source>
</evidence>
<evidence type="ECO:0000313" key="9">
    <source>
        <dbReference type="Proteomes" id="UP000278327"/>
    </source>
</evidence>
<dbReference type="InterPro" id="IPR004107">
    <property type="entry name" value="Integrase_SAM-like_N"/>
</dbReference>
<sequence length="324" mass="37106">MDHSLLSISDIALNHYLPAKRQRRRTNTVDGYESSIRLHVLPRWEGLSIPEIGPDDVQAWVDELAGKIGAGGAWKAYKCLRQIVRWTMDKWGLFVADPTRGIEQPRKPAYKPETLTHRRLKRLIRGFVGCECEPTLIIEAALGTRPGEAYFVRWERINWRTGHVPIDGTLQQTSKGLEEFPTKTAKGERDGYLPPWALDRLHQIWVERGRPRGRIIGDLTPAQANYRIQKWIKENKLPRITMKNLRHTWGTIAAQAGIKIEDVAAMMGHSNIQTTYRYYYALDAARSKRAQKRVARRILGKTSDDMYKGILLKPAWPQALPQAA</sequence>
<comment type="caution">
    <text evidence="8">The sequence shown here is derived from an EMBL/GenBank/DDBJ whole genome shotgun (WGS) entry which is preliminary data.</text>
</comment>
<name>A0A3N0AST8_9ACTN</name>
<dbReference type="InterPro" id="IPR013762">
    <property type="entry name" value="Integrase-like_cat_sf"/>
</dbReference>
<dbReference type="GO" id="GO:0015074">
    <property type="term" value="P:DNA integration"/>
    <property type="evidence" value="ECO:0007669"/>
    <property type="project" value="UniProtKB-KW"/>
</dbReference>
<organism evidence="8 9">
    <name type="scientific">Adlercreutzia equolifaciens subsp. celatus DSM 18785</name>
    <dbReference type="NCBI Taxonomy" id="1121021"/>
    <lineage>
        <taxon>Bacteria</taxon>
        <taxon>Bacillati</taxon>
        <taxon>Actinomycetota</taxon>
        <taxon>Coriobacteriia</taxon>
        <taxon>Eggerthellales</taxon>
        <taxon>Eggerthellaceae</taxon>
        <taxon>Adlercreutzia</taxon>
    </lineage>
</organism>
<evidence type="ECO:0008006" key="10">
    <source>
        <dbReference type="Google" id="ProtNLM"/>
    </source>
</evidence>
<keyword evidence="9" id="KW-1185">Reference proteome</keyword>
<evidence type="ECO:0000256" key="5">
    <source>
        <dbReference type="PROSITE-ProRule" id="PRU01248"/>
    </source>
</evidence>
<dbReference type="GO" id="GO:0006310">
    <property type="term" value="P:DNA recombination"/>
    <property type="evidence" value="ECO:0007669"/>
    <property type="project" value="UniProtKB-KW"/>
</dbReference>
<dbReference type="InterPro" id="IPR010998">
    <property type="entry name" value="Integrase_recombinase_N"/>
</dbReference>
<evidence type="ECO:0000256" key="1">
    <source>
        <dbReference type="ARBA" id="ARBA00008857"/>
    </source>
</evidence>
<keyword evidence="4" id="KW-0233">DNA recombination</keyword>
<keyword evidence="2" id="KW-0229">DNA integration</keyword>
<dbReference type="PROSITE" id="PS51900">
    <property type="entry name" value="CB"/>
    <property type="match status" value="1"/>
</dbReference>
<dbReference type="CDD" id="cd01189">
    <property type="entry name" value="INT_ICEBs1_C_like"/>
    <property type="match status" value="1"/>
</dbReference>
<dbReference type="InterPro" id="IPR050090">
    <property type="entry name" value="Tyrosine_recombinase_XerCD"/>
</dbReference>
<dbReference type="PANTHER" id="PTHR30349:SF64">
    <property type="entry name" value="PROPHAGE INTEGRASE INTD-RELATED"/>
    <property type="match status" value="1"/>
</dbReference>
<dbReference type="PROSITE" id="PS51898">
    <property type="entry name" value="TYR_RECOMBINASE"/>
    <property type="match status" value="1"/>
</dbReference>
<dbReference type="AlphaFoldDB" id="A0A3N0AST8"/>
<comment type="similarity">
    <text evidence="1">Belongs to the 'phage' integrase family.</text>
</comment>
<reference evidence="8 9" key="1">
    <citation type="journal article" date="2019" name="Microbiol. Resour. Announc.">
        <title>Draft Genome Sequences of Type Strains of Gordonibacter faecihominis, Paraeggerthella hongkongensis, Parvibacter caecicola,Slackia equolifaciens, Slackia faecicanis, and Slackia isoflavoniconvertens.</title>
        <authorList>
            <person name="Danylec N."/>
            <person name="Stoll D.A."/>
            <person name="Dotsch A."/>
            <person name="Huch M."/>
        </authorList>
    </citation>
    <scope>NUCLEOTIDE SEQUENCE [LARGE SCALE GENOMIC DNA]</scope>
    <source>
        <strain evidence="8 9">DSM 18785</strain>
    </source>
</reference>
<evidence type="ECO:0000256" key="3">
    <source>
        <dbReference type="ARBA" id="ARBA00023125"/>
    </source>
</evidence>
<dbReference type="Gene3D" id="1.10.443.10">
    <property type="entry name" value="Intergrase catalytic core"/>
    <property type="match status" value="1"/>
</dbReference>
<dbReference type="Pfam" id="PF00589">
    <property type="entry name" value="Phage_integrase"/>
    <property type="match status" value="1"/>
</dbReference>
<dbReference type="PANTHER" id="PTHR30349">
    <property type="entry name" value="PHAGE INTEGRASE-RELATED"/>
    <property type="match status" value="1"/>
</dbReference>
<evidence type="ECO:0000256" key="2">
    <source>
        <dbReference type="ARBA" id="ARBA00022908"/>
    </source>
</evidence>
<evidence type="ECO:0000259" key="7">
    <source>
        <dbReference type="PROSITE" id="PS51900"/>
    </source>
</evidence>
<dbReference type="InterPro" id="IPR002104">
    <property type="entry name" value="Integrase_catalytic"/>
</dbReference>
<dbReference type="EMBL" id="QICA01000009">
    <property type="protein sequence ID" value="RNL37885.1"/>
    <property type="molecule type" value="Genomic_DNA"/>
</dbReference>
<dbReference type="InterPro" id="IPR011010">
    <property type="entry name" value="DNA_brk_join_enz"/>
</dbReference>
<gene>
    <name evidence="8" type="ORF">DMP10_06375</name>
</gene>
<dbReference type="Gene3D" id="1.10.150.130">
    <property type="match status" value="1"/>
</dbReference>
<proteinExistence type="inferred from homology"/>
<dbReference type="RefSeq" id="WP_117284358.1">
    <property type="nucleotide sequence ID" value="NZ_JAMTCE010000006.1"/>
</dbReference>
<dbReference type="Proteomes" id="UP000278327">
    <property type="component" value="Unassembled WGS sequence"/>
</dbReference>
<dbReference type="InterPro" id="IPR044068">
    <property type="entry name" value="CB"/>
</dbReference>
<dbReference type="SUPFAM" id="SSF56349">
    <property type="entry name" value="DNA breaking-rejoining enzymes"/>
    <property type="match status" value="1"/>
</dbReference>
<dbReference type="Pfam" id="PF14659">
    <property type="entry name" value="Phage_int_SAM_3"/>
    <property type="match status" value="1"/>
</dbReference>
<protein>
    <recommendedName>
        <fullName evidence="10">Site-specific integrase</fullName>
    </recommendedName>
</protein>
<evidence type="ECO:0000256" key="4">
    <source>
        <dbReference type="ARBA" id="ARBA00023172"/>
    </source>
</evidence>
<accession>A0A3N0AST8</accession>
<evidence type="ECO:0000313" key="8">
    <source>
        <dbReference type="EMBL" id="RNL37885.1"/>
    </source>
</evidence>
<feature type="domain" description="Core-binding (CB)" evidence="7">
    <location>
        <begin position="3"/>
        <end position="88"/>
    </location>
</feature>
<keyword evidence="3 5" id="KW-0238">DNA-binding</keyword>
<dbReference type="GO" id="GO:0003677">
    <property type="term" value="F:DNA binding"/>
    <property type="evidence" value="ECO:0007669"/>
    <property type="project" value="UniProtKB-UniRule"/>
</dbReference>